<comment type="similarity">
    <text evidence="1 7">Belongs to the universal ribosomal protein uL18 family.</text>
</comment>
<keyword evidence="2 7" id="KW-0699">rRNA-binding</keyword>
<evidence type="ECO:0000256" key="6">
    <source>
        <dbReference type="ARBA" id="ARBA00035197"/>
    </source>
</evidence>
<evidence type="ECO:0000256" key="4">
    <source>
        <dbReference type="ARBA" id="ARBA00022980"/>
    </source>
</evidence>
<evidence type="ECO:0000256" key="7">
    <source>
        <dbReference type="HAMAP-Rule" id="MF_01337"/>
    </source>
</evidence>
<name>A0A1G2KLR1_9BACT</name>
<evidence type="ECO:0000256" key="1">
    <source>
        <dbReference type="ARBA" id="ARBA00007116"/>
    </source>
</evidence>
<dbReference type="GO" id="GO:0008097">
    <property type="term" value="F:5S rRNA binding"/>
    <property type="evidence" value="ECO:0007669"/>
    <property type="project" value="TreeGrafter"/>
</dbReference>
<keyword evidence="4 7" id="KW-0689">Ribosomal protein</keyword>
<dbReference type="Proteomes" id="UP000179023">
    <property type="component" value="Unassembled WGS sequence"/>
</dbReference>
<comment type="function">
    <text evidence="7">This is one of the proteins that bind and probably mediate the attachment of the 5S RNA into the large ribosomal subunit, where it forms part of the central protuberance.</text>
</comment>
<evidence type="ECO:0000256" key="8">
    <source>
        <dbReference type="SAM" id="MobiDB-lite"/>
    </source>
</evidence>
<feature type="region of interest" description="Disordered" evidence="8">
    <location>
        <begin position="58"/>
        <end position="93"/>
    </location>
</feature>
<dbReference type="EMBL" id="MHQI01000017">
    <property type="protein sequence ID" value="OHA00383.1"/>
    <property type="molecule type" value="Genomic_DNA"/>
</dbReference>
<evidence type="ECO:0000313" key="10">
    <source>
        <dbReference type="Proteomes" id="UP000179023"/>
    </source>
</evidence>
<dbReference type="GO" id="GO:0022625">
    <property type="term" value="C:cytosolic large ribosomal subunit"/>
    <property type="evidence" value="ECO:0007669"/>
    <property type="project" value="TreeGrafter"/>
</dbReference>
<dbReference type="NCBIfam" id="TIGR00060">
    <property type="entry name" value="L18_bact"/>
    <property type="match status" value="1"/>
</dbReference>
<evidence type="ECO:0000256" key="5">
    <source>
        <dbReference type="ARBA" id="ARBA00023274"/>
    </source>
</evidence>
<evidence type="ECO:0000256" key="3">
    <source>
        <dbReference type="ARBA" id="ARBA00022884"/>
    </source>
</evidence>
<dbReference type="InterPro" id="IPR057268">
    <property type="entry name" value="Ribosomal_L18"/>
</dbReference>
<dbReference type="Gene3D" id="3.30.420.100">
    <property type="match status" value="1"/>
</dbReference>
<dbReference type="InterPro" id="IPR005484">
    <property type="entry name" value="Ribosomal_uL18_bac/plant/anim"/>
</dbReference>
<proteinExistence type="inferred from homology"/>
<dbReference type="SUPFAM" id="SSF53137">
    <property type="entry name" value="Translational machinery components"/>
    <property type="match status" value="1"/>
</dbReference>
<sequence>MSRITSKREKRKRRHKRVRAKVKGTIAVPRFSIFRSNRYIWVQLIDDVAAHTLVAASTQEISQDKSKKTPHQSKRGAGQVKDKSKKTKDSKKAVAEQVGELIAKRALKKKITRAVFDRGGYKYHGVVRAVAEGARKGGLKM</sequence>
<protein>
    <recommendedName>
        <fullName evidence="6 7">Large ribosomal subunit protein uL18</fullName>
    </recommendedName>
</protein>
<comment type="caution">
    <text evidence="9">The sequence shown here is derived from an EMBL/GenBank/DDBJ whole genome shotgun (WGS) entry which is preliminary data.</text>
</comment>
<dbReference type="GO" id="GO:0003735">
    <property type="term" value="F:structural constituent of ribosome"/>
    <property type="evidence" value="ECO:0007669"/>
    <property type="project" value="InterPro"/>
</dbReference>
<dbReference type="InterPro" id="IPR004389">
    <property type="entry name" value="Ribosomal_uL18_bac-type"/>
</dbReference>
<evidence type="ECO:0000313" key="9">
    <source>
        <dbReference type="EMBL" id="OHA00383.1"/>
    </source>
</evidence>
<reference evidence="9 10" key="1">
    <citation type="journal article" date="2016" name="Nat. Commun.">
        <title>Thousands of microbial genomes shed light on interconnected biogeochemical processes in an aquifer system.</title>
        <authorList>
            <person name="Anantharaman K."/>
            <person name="Brown C.T."/>
            <person name="Hug L.A."/>
            <person name="Sharon I."/>
            <person name="Castelle C.J."/>
            <person name="Probst A.J."/>
            <person name="Thomas B.C."/>
            <person name="Singh A."/>
            <person name="Wilkins M.J."/>
            <person name="Karaoz U."/>
            <person name="Brodie E.L."/>
            <person name="Williams K.H."/>
            <person name="Hubbard S.S."/>
            <person name="Banfield J.F."/>
        </authorList>
    </citation>
    <scope>NUCLEOTIDE SEQUENCE [LARGE SCALE GENOMIC DNA]</scope>
</reference>
<keyword evidence="5 7" id="KW-0687">Ribonucleoprotein</keyword>
<organism evidence="9 10">
    <name type="scientific">Candidatus Sungbacteria bacterium RIFCSPHIGHO2_02_FULL_47_11</name>
    <dbReference type="NCBI Taxonomy" id="1802270"/>
    <lineage>
        <taxon>Bacteria</taxon>
        <taxon>Candidatus Sungiibacteriota</taxon>
    </lineage>
</organism>
<dbReference type="Pfam" id="PF00861">
    <property type="entry name" value="Ribosomal_L18p"/>
    <property type="match status" value="1"/>
</dbReference>
<accession>A0A1G2KLR1</accession>
<evidence type="ECO:0000256" key="2">
    <source>
        <dbReference type="ARBA" id="ARBA00022730"/>
    </source>
</evidence>
<dbReference type="CDD" id="cd00432">
    <property type="entry name" value="Ribosomal_L18_L5e"/>
    <property type="match status" value="1"/>
</dbReference>
<dbReference type="GO" id="GO:0006412">
    <property type="term" value="P:translation"/>
    <property type="evidence" value="ECO:0007669"/>
    <property type="project" value="UniProtKB-UniRule"/>
</dbReference>
<dbReference type="PANTHER" id="PTHR12899">
    <property type="entry name" value="39S RIBOSOMAL PROTEIN L18, MITOCHONDRIAL"/>
    <property type="match status" value="1"/>
</dbReference>
<comment type="subunit">
    <text evidence="7">Part of the 50S ribosomal subunit; part of the 5S rRNA/L5/L18/L25 subcomplex. Contacts the 5S and 23S rRNAs.</text>
</comment>
<keyword evidence="3 7" id="KW-0694">RNA-binding</keyword>
<dbReference type="HAMAP" id="MF_01337_B">
    <property type="entry name" value="Ribosomal_uL18_B"/>
    <property type="match status" value="1"/>
</dbReference>
<gene>
    <name evidence="7" type="primary">rplR</name>
    <name evidence="9" type="ORF">A3C07_03540</name>
</gene>
<dbReference type="STRING" id="1802270.A3C07_03540"/>
<dbReference type="AlphaFoldDB" id="A0A1G2KLR1"/>
<dbReference type="PANTHER" id="PTHR12899:SF3">
    <property type="entry name" value="LARGE RIBOSOMAL SUBUNIT PROTEIN UL18M"/>
    <property type="match status" value="1"/>
</dbReference>